<keyword evidence="2" id="KW-1185">Reference proteome</keyword>
<gene>
    <name evidence="1" type="ORF">ACFQ00_15135</name>
</gene>
<protein>
    <submittedName>
        <fullName evidence="1">CopG family transcriptional regulator</fullName>
    </submittedName>
</protein>
<comment type="caution">
    <text evidence="1">The sequence shown here is derived from an EMBL/GenBank/DDBJ whole genome shotgun (WGS) entry which is preliminary data.</text>
</comment>
<dbReference type="Proteomes" id="UP001597124">
    <property type="component" value="Unassembled WGS sequence"/>
</dbReference>
<evidence type="ECO:0000313" key="2">
    <source>
        <dbReference type="Proteomes" id="UP001597124"/>
    </source>
</evidence>
<reference evidence="2" key="1">
    <citation type="journal article" date="2019" name="Int. J. Syst. Evol. Microbiol.">
        <title>The Global Catalogue of Microorganisms (GCM) 10K type strain sequencing project: providing services to taxonomists for standard genome sequencing and annotation.</title>
        <authorList>
            <consortium name="The Broad Institute Genomics Platform"/>
            <consortium name="The Broad Institute Genome Sequencing Center for Infectious Disease"/>
            <person name="Wu L."/>
            <person name="Ma J."/>
        </authorList>
    </citation>
    <scope>NUCLEOTIDE SEQUENCE [LARGE SCALE GENOMIC DNA]</scope>
    <source>
        <strain evidence="2">CCUG 52537</strain>
    </source>
</reference>
<accession>A0ABW3C7C9</accession>
<name>A0ABW3C7C9_SPHXN</name>
<organism evidence="1 2">
    <name type="scientific">Sphingosinicella xenopeptidilytica</name>
    <dbReference type="NCBI Taxonomy" id="364098"/>
    <lineage>
        <taxon>Bacteria</taxon>
        <taxon>Pseudomonadati</taxon>
        <taxon>Pseudomonadota</taxon>
        <taxon>Alphaproteobacteria</taxon>
        <taxon>Sphingomonadales</taxon>
        <taxon>Sphingosinicellaceae</taxon>
        <taxon>Sphingosinicella</taxon>
    </lineage>
</organism>
<dbReference type="RefSeq" id="WP_374597860.1">
    <property type="nucleotide sequence ID" value="NZ_JBHTIK010000011.1"/>
</dbReference>
<dbReference type="EMBL" id="JBHTIK010000011">
    <property type="protein sequence ID" value="MFD0849667.1"/>
    <property type="molecule type" value="Genomic_DNA"/>
</dbReference>
<sequence>MSKVRYQLFLDAALSTRFEQLAGQPGATKSGILAAALGDWLDRRSRLAFEDRYGPRLDRMSLALGRIERDLQILMETLALLVRYELAVHLPLSADDDAGRADARARFESFVVRVARAVASGQRTFSSGDTAR</sequence>
<evidence type="ECO:0000313" key="1">
    <source>
        <dbReference type="EMBL" id="MFD0849667.1"/>
    </source>
</evidence>
<proteinExistence type="predicted"/>